<evidence type="ECO:0000256" key="15">
    <source>
        <dbReference type="SAM" id="MobiDB-lite"/>
    </source>
</evidence>
<dbReference type="EC" id="1.14.19.18" evidence="5"/>
<evidence type="ECO:0000256" key="7">
    <source>
        <dbReference type="ARBA" id="ARBA00022692"/>
    </source>
</evidence>
<accession>A0A1L9RV84</accession>
<evidence type="ECO:0000256" key="10">
    <source>
        <dbReference type="ARBA" id="ARBA00022989"/>
    </source>
</evidence>
<dbReference type="RefSeq" id="XP_040692469.1">
    <property type="nucleotide sequence ID" value="XM_040834467.1"/>
</dbReference>
<dbReference type="InterPro" id="IPR001199">
    <property type="entry name" value="Cyt_B5-like_heme/steroid-bd"/>
</dbReference>
<dbReference type="GO" id="GO:0016020">
    <property type="term" value="C:membrane"/>
    <property type="evidence" value="ECO:0007669"/>
    <property type="project" value="UniProtKB-SubCell"/>
</dbReference>
<name>A0A1L9RV84_ASPWE</name>
<dbReference type="Proteomes" id="UP000184383">
    <property type="component" value="Unassembled WGS sequence"/>
</dbReference>
<dbReference type="EMBL" id="KV878210">
    <property type="protein sequence ID" value="OJJ38793.1"/>
    <property type="molecule type" value="Genomic_DNA"/>
</dbReference>
<feature type="region of interest" description="Disordered" evidence="15">
    <location>
        <begin position="1"/>
        <end position="33"/>
    </location>
</feature>
<dbReference type="GeneID" id="63750315"/>
<comment type="subcellular location">
    <subcellularLocation>
        <location evidence="1">Membrane</location>
        <topology evidence="1">Multi-pass membrane protein</topology>
    </subcellularLocation>
</comment>
<dbReference type="SUPFAM" id="SSF55856">
    <property type="entry name" value="Cytochrome b5-like heme/steroid binding domain"/>
    <property type="match status" value="1"/>
</dbReference>
<evidence type="ECO:0000256" key="4">
    <source>
        <dbReference type="ARBA" id="ARBA00009295"/>
    </source>
</evidence>
<protein>
    <recommendedName>
        <fullName evidence="6">Delta 8-(E)-sphingolipid desaturase</fullName>
        <ecNumber evidence="5">1.14.19.18</ecNumber>
    </recommendedName>
</protein>
<dbReference type="InterPro" id="IPR012171">
    <property type="entry name" value="Fatty_acid_desaturase"/>
</dbReference>
<evidence type="ECO:0000256" key="8">
    <source>
        <dbReference type="ARBA" id="ARBA00022723"/>
    </source>
</evidence>
<gene>
    <name evidence="17" type="ORF">ASPWEDRAFT_36462</name>
</gene>
<evidence type="ECO:0000256" key="14">
    <source>
        <dbReference type="ARBA" id="ARBA00023136"/>
    </source>
</evidence>
<dbReference type="PANTHER" id="PTHR19353">
    <property type="entry name" value="FATTY ACID DESATURASE 2"/>
    <property type="match status" value="1"/>
</dbReference>
<sequence>MEDNSSKLGSMQHETAQATDHLPHIPASQVQAADGKNGSRLWIVIDDIVYDVTEFCRRHPGGEMPLRHFAGQSCSWQFRQIHGPQTLERYRELQVGRTDGVPNPYEKPKPKFSPRLLWSRLF</sequence>
<keyword evidence="13" id="KW-0443">Lipid metabolism</keyword>
<feature type="domain" description="Cytochrome b5 heme-binding" evidence="16">
    <location>
        <begin position="22"/>
        <end position="99"/>
    </location>
</feature>
<keyword evidence="8" id="KW-0479">Metal-binding</keyword>
<keyword evidence="12" id="KW-0408">Iron</keyword>
<evidence type="ECO:0000313" key="18">
    <source>
        <dbReference type="Proteomes" id="UP000184383"/>
    </source>
</evidence>
<comment type="pathway">
    <text evidence="3">Sphingolipid metabolism.</text>
</comment>
<evidence type="ECO:0000256" key="11">
    <source>
        <dbReference type="ARBA" id="ARBA00023002"/>
    </source>
</evidence>
<dbReference type="GO" id="GO:0046872">
    <property type="term" value="F:metal ion binding"/>
    <property type="evidence" value="ECO:0007669"/>
    <property type="project" value="UniProtKB-KW"/>
</dbReference>
<dbReference type="SMART" id="SM01117">
    <property type="entry name" value="Cyt-b5"/>
    <property type="match status" value="1"/>
</dbReference>
<evidence type="ECO:0000256" key="13">
    <source>
        <dbReference type="ARBA" id="ARBA00023098"/>
    </source>
</evidence>
<dbReference type="STRING" id="1073089.A0A1L9RV84"/>
<dbReference type="OrthoDB" id="260519at2759"/>
<evidence type="ECO:0000259" key="16">
    <source>
        <dbReference type="PROSITE" id="PS50255"/>
    </source>
</evidence>
<dbReference type="PROSITE" id="PS50255">
    <property type="entry name" value="CYTOCHROME_B5_2"/>
    <property type="match status" value="1"/>
</dbReference>
<dbReference type="AlphaFoldDB" id="A0A1L9RV84"/>
<dbReference type="VEuPathDB" id="FungiDB:ASPWEDRAFT_36462"/>
<comment type="similarity">
    <text evidence="4">Belongs to the fatty acid desaturase type 1 family.</text>
</comment>
<keyword evidence="10" id="KW-1133">Transmembrane helix</keyword>
<evidence type="ECO:0000256" key="1">
    <source>
        <dbReference type="ARBA" id="ARBA00004141"/>
    </source>
</evidence>
<evidence type="ECO:0000256" key="6">
    <source>
        <dbReference type="ARBA" id="ARBA00016939"/>
    </source>
</evidence>
<evidence type="ECO:0000256" key="5">
    <source>
        <dbReference type="ARBA" id="ARBA00012019"/>
    </source>
</evidence>
<keyword evidence="7" id="KW-0812">Transmembrane</keyword>
<dbReference type="GO" id="GO:0006665">
    <property type="term" value="P:sphingolipid metabolic process"/>
    <property type="evidence" value="ECO:0007669"/>
    <property type="project" value="UniProtKB-KW"/>
</dbReference>
<evidence type="ECO:0000256" key="9">
    <source>
        <dbReference type="ARBA" id="ARBA00022919"/>
    </source>
</evidence>
<organism evidence="17 18">
    <name type="scientific">Aspergillus wentii DTO 134E9</name>
    <dbReference type="NCBI Taxonomy" id="1073089"/>
    <lineage>
        <taxon>Eukaryota</taxon>
        <taxon>Fungi</taxon>
        <taxon>Dikarya</taxon>
        <taxon>Ascomycota</taxon>
        <taxon>Pezizomycotina</taxon>
        <taxon>Eurotiomycetes</taxon>
        <taxon>Eurotiomycetidae</taxon>
        <taxon>Eurotiales</taxon>
        <taxon>Aspergillaceae</taxon>
        <taxon>Aspergillus</taxon>
        <taxon>Aspergillus subgen. Cremei</taxon>
    </lineage>
</organism>
<keyword evidence="14" id="KW-0472">Membrane</keyword>
<dbReference type="Pfam" id="PF00173">
    <property type="entry name" value="Cyt-b5"/>
    <property type="match status" value="1"/>
</dbReference>
<evidence type="ECO:0000256" key="12">
    <source>
        <dbReference type="ARBA" id="ARBA00023004"/>
    </source>
</evidence>
<keyword evidence="11" id="KW-0560">Oxidoreductase</keyword>
<keyword evidence="18" id="KW-1185">Reference proteome</keyword>
<dbReference type="InterPro" id="IPR036400">
    <property type="entry name" value="Cyt_B5-like_heme/steroid_sf"/>
</dbReference>
<comment type="pathway">
    <text evidence="2">Lipid metabolism; sphingolipid metabolism.</text>
</comment>
<evidence type="ECO:0000256" key="2">
    <source>
        <dbReference type="ARBA" id="ARBA00004760"/>
    </source>
</evidence>
<feature type="compositionally biased region" description="Polar residues" evidence="15">
    <location>
        <begin position="1"/>
        <end position="18"/>
    </location>
</feature>
<evidence type="ECO:0000256" key="3">
    <source>
        <dbReference type="ARBA" id="ARBA00004991"/>
    </source>
</evidence>
<dbReference type="Gene3D" id="3.10.120.10">
    <property type="entry name" value="Cytochrome b5-like heme/steroid binding domain"/>
    <property type="match status" value="1"/>
</dbReference>
<dbReference type="PANTHER" id="PTHR19353:SF30">
    <property type="entry name" value="DELTA 8-(E)-SPHINGOLIPID DESATURASE"/>
    <property type="match status" value="1"/>
</dbReference>
<proteinExistence type="inferred from homology"/>
<dbReference type="GO" id="GO:0016717">
    <property type="term" value="F:oxidoreductase activity, acting on paired donors, with oxidation of a pair of donors resulting in the reduction of molecular oxygen to two molecules of water"/>
    <property type="evidence" value="ECO:0007669"/>
    <property type="project" value="TreeGrafter"/>
</dbReference>
<keyword evidence="9" id="KW-0746">Sphingolipid metabolism</keyword>
<evidence type="ECO:0000313" key="17">
    <source>
        <dbReference type="EMBL" id="OJJ38793.1"/>
    </source>
</evidence>
<reference evidence="18" key="1">
    <citation type="journal article" date="2017" name="Genome Biol.">
        <title>Comparative genomics reveals high biological diversity and specific adaptations in the industrially and medically important fungal genus Aspergillus.</title>
        <authorList>
            <person name="de Vries R.P."/>
            <person name="Riley R."/>
            <person name="Wiebenga A."/>
            <person name="Aguilar-Osorio G."/>
            <person name="Amillis S."/>
            <person name="Uchima C.A."/>
            <person name="Anderluh G."/>
            <person name="Asadollahi M."/>
            <person name="Askin M."/>
            <person name="Barry K."/>
            <person name="Battaglia E."/>
            <person name="Bayram O."/>
            <person name="Benocci T."/>
            <person name="Braus-Stromeyer S.A."/>
            <person name="Caldana C."/>
            <person name="Canovas D."/>
            <person name="Cerqueira G.C."/>
            <person name="Chen F."/>
            <person name="Chen W."/>
            <person name="Choi C."/>
            <person name="Clum A."/>
            <person name="Dos Santos R.A."/>
            <person name="Damasio A.R."/>
            <person name="Diallinas G."/>
            <person name="Emri T."/>
            <person name="Fekete E."/>
            <person name="Flipphi M."/>
            <person name="Freyberg S."/>
            <person name="Gallo A."/>
            <person name="Gournas C."/>
            <person name="Habgood R."/>
            <person name="Hainaut M."/>
            <person name="Harispe M.L."/>
            <person name="Henrissat B."/>
            <person name="Hilden K.S."/>
            <person name="Hope R."/>
            <person name="Hossain A."/>
            <person name="Karabika E."/>
            <person name="Karaffa L."/>
            <person name="Karanyi Z."/>
            <person name="Krasevec N."/>
            <person name="Kuo A."/>
            <person name="Kusch H."/>
            <person name="LaButti K."/>
            <person name="Lagendijk E.L."/>
            <person name="Lapidus A."/>
            <person name="Levasseur A."/>
            <person name="Lindquist E."/>
            <person name="Lipzen A."/>
            <person name="Logrieco A.F."/>
            <person name="MacCabe A."/>
            <person name="Maekelae M.R."/>
            <person name="Malavazi I."/>
            <person name="Melin P."/>
            <person name="Meyer V."/>
            <person name="Mielnichuk N."/>
            <person name="Miskei M."/>
            <person name="Molnar A.P."/>
            <person name="Mule G."/>
            <person name="Ngan C.Y."/>
            <person name="Orejas M."/>
            <person name="Orosz E."/>
            <person name="Ouedraogo J.P."/>
            <person name="Overkamp K.M."/>
            <person name="Park H.-S."/>
            <person name="Perrone G."/>
            <person name="Piumi F."/>
            <person name="Punt P.J."/>
            <person name="Ram A.F."/>
            <person name="Ramon A."/>
            <person name="Rauscher S."/>
            <person name="Record E."/>
            <person name="Riano-Pachon D.M."/>
            <person name="Robert V."/>
            <person name="Roehrig J."/>
            <person name="Ruller R."/>
            <person name="Salamov A."/>
            <person name="Salih N.S."/>
            <person name="Samson R.A."/>
            <person name="Sandor E."/>
            <person name="Sanguinetti M."/>
            <person name="Schuetze T."/>
            <person name="Sepcic K."/>
            <person name="Shelest E."/>
            <person name="Sherlock G."/>
            <person name="Sophianopoulou V."/>
            <person name="Squina F.M."/>
            <person name="Sun H."/>
            <person name="Susca A."/>
            <person name="Todd R.B."/>
            <person name="Tsang A."/>
            <person name="Unkles S.E."/>
            <person name="van de Wiele N."/>
            <person name="van Rossen-Uffink D."/>
            <person name="Oliveira J.V."/>
            <person name="Vesth T.C."/>
            <person name="Visser J."/>
            <person name="Yu J.-H."/>
            <person name="Zhou M."/>
            <person name="Andersen M.R."/>
            <person name="Archer D.B."/>
            <person name="Baker S.E."/>
            <person name="Benoit I."/>
            <person name="Brakhage A.A."/>
            <person name="Braus G.H."/>
            <person name="Fischer R."/>
            <person name="Frisvad J.C."/>
            <person name="Goldman G.H."/>
            <person name="Houbraken J."/>
            <person name="Oakley B."/>
            <person name="Pocsi I."/>
            <person name="Scazzocchio C."/>
            <person name="Seiboth B."/>
            <person name="vanKuyk P.A."/>
            <person name="Wortman J."/>
            <person name="Dyer P.S."/>
            <person name="Grigoriev I.V."/>
        </authorList>
    </citation>
    <scope>NUCLEOTIDE SEQUENCE [LARGE SCALE GENOMIC DNA]</scope>
    <source>
        <strain evidence="18">DTO 134E9</strain>
    </source>
</reference>